<dbReference type="Proteomes" id="UP000682733">
    <property type="component" value="Unassembled WGS sequence"/>
</dbReference>
<sequence>MEIVHIPVKHCVLKPIELVWAGLKNFVRNRNVRFSLNGVEQLTKEMVIVMGPEDVGPYFDHVKKHEEIFKAADKIAGEMDNDLIDDDDADNNLIDIDSSDSD</sequence>
<proteinExistence type="predicted"/>
<reference evidence="3" key="1">
    <citation type="submission" date="2021-02" db="EMBL/GenBank/DDBJ databases">
        <authorList>
            <person name="Nowell W R."/>
        </authorList>
    </citation>
    <scope>NUCLEOTIDE SEQUENCE</scope>
</reference>
<feature type="compositionally biased region" description="Acidic residues" evidence="1">
    <location>
        <begin position="81"/>
        <end position="90"/>
    </location>
</feature>
<dbReference type="EMBL" id="CAJOBA010061765">
    <property type="protein sequence ID" value="CAF4333286.1"/>
    <property type="molecule type" value="Genomic_DNA"/>
</dbReference>
<name>A0A815YA94_9BILA</name>
<evidence type="ECO:0000256" key="1">
    <source>
        <dbReference type="SAM" id="MobiDB-lite"/>
    </source>
</evidence>
<accession>A0A815YA94</accession>
<dbReference type="Proteomes" id="UP000663829">
    <property type="component" value="Unassembled WGS sequence"/>
</dbReference>
<gene>
    <name evidence="3" type="ORF">GPM918_LOCUS40221</name>
    <name evidence="2" type="ORF">OVA965_LOCUS38948</name>
    <name evidence="5" type="ORF">SRO942_LOCUS41146</name>
    <name evidence="4" type="ORF">TMI583_LOCUS40188</name>
</gene>
<evidence type="ECO:0000313" key="4">
    <source>
        <dbReference type="EMBL" id="CAF4333286.1"/>
    </source>
</evidence>
<keyword evidence="6" id="KW-1185">Reference proteome</keyword>
<evidence type="ECO:0000313" key="3">
    <source>
        <dbReference type="EMBL" id="CAF1568310.1"/>
    </source>
</evidence>
<dbReference type="AlphaFoldDB" id="A0A815YA94"/>
<dbReference type="EMBL" id="CAJNOQ010029374">
    <property type="protein sequence ID" value="CAF1568310.1"/>
    <property type="molecule type" value="Genomic_DNA"/>
</dbReference>
<evidence type="ECO:0000313" key="5">
    <source>
        <dbReference type="EMBL" id="CAF4430833.1"/>
    </source>
</evidence>
<comment type="caution">
    <text evidence="3">The sequence shown here is derived from an EMBL/GenBank/DDBJ whole genome shotgun (WGS) entry which is preliminary data.</text>
</comment>
<protein>
    <submittedName>
        <fullName evidence="3">Uncharacterized protein</fullName>
    </submittedName>
</protein>
<dbReference type="GO" id="GO:0003676">
    <property type="term" value="F:nucleic acid binding"/>
    <property type="evidence" value="ECO:0007669"/>
    <property type="project" value="InterPro"/>
</dbReference>
<organism evidence="3 6">
    <name type="scientific">Didymodactylos carnosus</name>
    <dbReference type="NCBI Taxonomy" id="1234261"/>
    <lineage>
        <taxon>Eukaryota</taxon>
        <taxon>Metazoa</taxon>
        <taxon>Spiralia</taxon>
        <taxon>Gnathifera</taxon>
        <taxon>Rotifera</taxon>
        <taxon>Eurotatoria</taxon>
        <taxon>Bdelloidea</taxon>
        <taxon>Philodinida</taxon>
        <taxon>Philodinidae</taxon>
        <taxon>Didymodactylos</taxon>
    </lineage>
</organism>
<evidence type="ECO:0000313" key="6">
    <source>
        <dbReference type="Proteomes" id="UP000663829"/>
    </source>
</evidence>
<dbReference type="EMBL" id="CAJOBC010095182">
    <property type="protein sequence ID" value="CAF4430833.1"/>
    <property type="molecule type" value="Genomic_DNA"/>
</dbReference>
<evidence type="ECO:0000313" key="2">
    <source>
        <dbReference type="EMBL" id="CAF1544458.1"/>
    </source>
</evidence>
<dbReference type="EMBL" id="CAJNOK010039382">
    <property type="protein sequence ID" value="CAF1544458.1"/>
    <property type="molecule type" value="Genomic_DNA"/>
</dbReference>
<dbReference type="InterPro" id="IPR036397">
    <property type="entry name" value="RNaseH_sf"/>
</dbReference>
<dbReference type="Proteomes" id="UP000681722">
    <property type="component" value="Unassembled WGS sequence"/>
</dbReference>
<dbReference type="Gene3D" id="3.30.420.10">
    <property type="entry name" value="Ribonuclease H-like superfamily/Ribonuclease H"/>
    <property type="match status" value="1"/>
</dbReference>
<dbReference type="Proteomes" id="UP000677228">
    <property type="component" value="Unassembled WGS sequence"/>
</dbReference>
<feature type="region of interest" description="Disordered" evidence="1">
    <location>
        <begin position="81"/>
        <end position="102"/>
    </location>
</feature>
<dbReference type="OrthoDB" id="2266637at2759"/>